<keyword evidence="1" id="KW-0472">Membrane</keyword>
<accession>B1M945</accession>
<keyword evidence="1" id="KW-0812">Transmembrane</keyword>
<dbReference type="EMBL" id="CP001002">
    <property type="protein sequence ID" value="ACB28020.1"/>
    <property type="molecule type" value="Genomic_DNA"/>
</dbReference>
<evidence type="ECO:0000313" key="3">
    <source>
        <dbReference type="Proteomes" id="UP000006589"/>
    </source>
</evidence>
<dbReference type="eggNOG" id="ENOG50313NS">
    <property type="taxonomic scope" value="Bacteria"/>
</dbReference>
<evidence type="ECO:0000313" key="2">
    <source>
        <dbReference type="EMBL" id="ACB28020.1"/>
    </source>
</evidence>
<dbReference type="KEGG" id="mrd:Mrad2831_6091"/>
<feature type="transmembrane region" description="Helical" evidence="1">
    <location>
        <begin position="12"/>
        <end position="32"/>
    </location>
</feature>
<dbReference type="AlphaFoldDB" id="B1M945"/>
<proteinExistence type="predicted"/>
<sequence>MGQSMRSPIVKSAIAASLISLVLICSVTIFVMRKAPLTFAYYCPDCFGFDDMGEDVFVEPRLADIDRERLRNDIASARSTVSKFYGQPVHSNRFIVCATGACNEWVNGGSAKAFAVGDNLVYVSPAGRNETILTHELAHVQLHAMLGDAALDDVPAWFDEGLAVVVSKDDRYLQPSHSGLAACRIEDDGRPLPTSKSDWLDAAPVGDHMVYAWAACRVSSWLKIHDGAAGVKKAVDAIRSGRKFDASGSVAKFSSN</sequence>
<gene>
    <name evidence="2" type="ordered locus">Mrad2831_6091</name>
</gene>
<name>B1M945_METRJ</name>
<dbReference type="HOGENOM" id="CLU_084438_0_0_5"/>
<keyword evidence="1" id="KW-1133">Transmembrane helix</keyword>
<reference evidence="2 3" key="1">
    <citation type="submission" date="2008-03" db="EMBL/GenBank/DDBJ databases">
        <title>Complete sequence of plasmid1 of Methylobacterium radiotolerans JCM 2831.</title>
        <authorList>
            <consortium name="US DOE Joint Genome Institute"/>
            <person name="Copeland A."/>
            <person name="Lucas S."/>
            <person name="Lapidus A."/>
            <person name="Glavina del Rio T."/>
            <person name="Dalin E."/>
            <person name="Tice H."/>
            <person name="Bruce D."/>
            <person name="Goodwin L."/>
            <person name="Pitluck S."/>
            <person name="Kiss H."/>
            <person name="Brettin T."/>
            <person name="Detter J.C."/>
            <person name="Han C."/>
            <person name="Kuske C.R."/>
            <person name="Schmutz J."/>
            <person name="Larimer F."/>
            <person name="Land M."/>
            <person name="Hauser L."/>
            <person name="Kyrpides N."/>
            <person name="Mikhailova N."/>
            <person name="Marx C.J."/>
            <person name="Richardson P."/>
        </authorList>
    </citation>
    <scope>NUCLEOTIDE SEQUENCE [LARGE SCALE GENOMIC DNA]</scope>
    <source>
        <strain evidence="3">ATCC 27329 / DSM 1819 / JCM 2831 / NBRC 15690 / NCIMB 10815 / 0-1</strain>
        <plasmid evidence="3">Plasmid pMRAD01</plasmid>
    </source>
</reference>
<geneLocation type="plasmid" evidence="2 3">
    <name>pMRAD01</name>
</geneLocation>
<dbReference type="Proteomes" id="UP000006589">
    <property type="component" value="Plasmid pMRAD01"/>
</dbReference>
<evidence type="ECO:0000256" key="1">
    <source>
        <dbReference type="SAM" id="Phobius"/>
    </source>
</evidence>
<protein>
    <submittedName>
        <fullName evidence="2">Uncharacterized protein</fullName>
    </submittedName>
</protein>
<organism evidence="2 3">
    <name type="scientific">Methylobacterium radiotolerans (strain ATCC 27329 / DSM 1819 / JCM 2831 / NBRC 15690 / NCIMB 10815 / 0-1)</name>
    <dbReference type="NCBI Taxonomy" id="426355"/>
    <lineage>
        <taxon>Bacteria</taxon>
        <taxon>Pseudomonadati</taxon>
        <taxon>Pseudomonadota</taxon>
        <taxon>Alphaproteobacteria</taxon>
        <taxon>Hyphomicrobiales</taxon>
        <taxon>Methylobacteriaceae</taxon>
        <taxon>Methylobacterium</taxon>
    </lineage>
</organism>
<keyword evidence="2" id="KW-0614">Plasmid</keyword>